<evidence type="ECO:0000256" key="1">
    <source>
        <dbReference type="SAM" id="MobiDB-lite"/>
    </source>
</evidence>
<keyword evidence="3" id="KW-1185">Reference proteome</keyword>
<name>A0ABP8CQ45_9ACTN</name>
<comment type="caution">
    <text evidence="2">The sequence shown here is derived from an EMBL/GenBank/DDBJ whole genome shotgun (WGS) entry which is preliminary data.</text>
</comment>
<evidence type="ECO:0000313" key="2">
    <source>
        <dbReference type="EMBL" id="GAA4242026.1"/>
    </source>
</evidence>
<proteinExistence type="predicted"/>
<feature type="compositionally biased region" description="Gly residues" evidence="1">
    <location>
        <begin position="112"/>
        <end position="121"/>
    </location>
</feature>
<gene>
    <name evidence="2" type="ORF">GCM10022254_73240</name>
</gene>
<feature type="compositionally biased region" description="Basic and acidic residues" evidence="1">
    <location>
        <begin position="178"/>
        <end position="202"/>
    </location>
</feature>
<organism evidence="2 3">
    <name type="scientific">Actinomadura meridiana</name>
    <dbReference type="NCBI Taxonomy" id="559626"/>
    <lineage>
        <taxon>Bacteria</taxon>
        <taxon>Bacillati</taxon>
        <taxon>Actinomycetota</taxon>
        <taxon>Actinomycetes</taxon>
        <taxon>Streptosporangiales</taxon>
        <taxon>Thermomonosporaceae</taxon>
        <taxon>Actinomadura</taxon>
    </lineage>
</organism>
<feature type="compositionally biased region" description="Low complexity" evidence="1">
    <location>
        <begin position="138"/>
        <end position="149"/>
    </location>
</feature>
<dbReference type="Proteomes" id="UP001501710">
    <property type="component" value="Unassembled WGS sequence"/>
</dbReference>
<feature type="region of interest" description="Disordered" evidence="1">
    <location>
        <begin position="248"/>
        <end position="334"/>
    </location>
</feature>
<protein>
    <submittedName>
        <fullName evidence="2">Uncharacterized protein</fullName>
    </submittedName>
</protein>
<dbReference type="EMBL" id="BAABAS010000029">
    <property type="protein sequence ID" value="GAA4242026.1"/>
    <property type="molecule type" value="Genomic_DNA"/>
</dbReference>
<evidence type="ECO:0000313" key="3">
    <source>
        <dbReference type="Proteomes" id="UP001501710"/>
    </source>
</evidence>
<accession>A0ABP8CQ45</accession>
<feature type="region of interest" description="Disordered" evidence="1">
    <location>
        <begin position="111"/>
        <end position="202"/>
    </location>
</feature>
<sequence>MRASASGTWLCSRIRSASFRAVIFPSVSTGPSVAASADGGANRAARVAAYVVPTSGGLQTRGEGRAEPVLVAAPQRPAEIAEVDASGMPDQPVGQVKREQQQVELVADGALPGDGGDGGVVEPGQAVPHRPPVEQSPQVGAVAVGQQQAEHAGRFGGDQPARDGLQRARQRPGADVPFEQRDHPSGRVAHGRGDAGRVHEPPGRVDALRQFGEPPLGVVEDDVRVRPAQRCPVRDGVREPVDPARRDVSVAGGQQRGGLGVAPPFGGRVDERVGQVGAPVPADGVVQRGAGGGGRVGETVQERRRVDAEPDAQPDRLAGQPGVGILNRRAEVRE</sequence>
<reference evidence="3" key="1">
    <citation type="journal article" date="2019" name="Int. J. Syst. Evol. Microbiol.">
        <title>The Global Catalogue of Microorganisms (GCM) 10K type strain sequencing project: providing services to taxonomists for standard genome sequencing and annotation.</title>
        <authorList>
            <consortium name="The Broad Institute Genomics Platform"/>
            <consortium name="The Broad Institute Genome Sequencing Center for Infectious Disease"/>
            <person name="Wu L."/>
            <person name="Ma J."/>
        </authorList>
    </citation>
    <scope>NUCLEOTIDE SEQUENCE [LARGE SCALE GENOMIC DNA]</scope>
    <source>
        <strain evidence="3">JCM 17440</strain>
    </source>
</reference>